<gene>
    <name evidence="1" type="ORF">LCGC14_3096370</name>
</gene>
<protein>
    <submittedName>
        <fullName evidence="1">Uncharacterized protein</fullName>
    </submittedName>
</protein>
<comment type="caution">
    <text evidence="1">The sequence shown here is derived from an EMBL/GenBank/DDBJ whole genome shotgun (WGS) entry which is preliminary data.</text>
</comment>
<organism evidence="1">
    <name type="scientific">marine sediment metagenome</name>
    <dbReference type="NCBI Taxonomy" id="412755"/>
    <lineage>
        <taxon>unclassified sequences</taxon>
        <taxon>metagenomes</taxon>
        <taxon>ecological metagenomes</taxon>
    </lineage>
</organism>
<name>A0A0F8YGH8_9ZZZZ</name>
<reference evidence="1" key="1">
    <citation type="journal article" date="2015" name="Nature">
        <title>Complex archaea that bridge the gap between prokaryotes and eukaryotes.</title>
        <authorList>
            <person name="Spang A."/>
            <person name="Saw J.H."/>
            <person name="Jorgensen S.L."/>
            <person name="Zaremba-Niedzwiedzka K."/>
            <person name="Martijn J."/>
            <person name="Lind A.E."/>
            <person name="van Eijk R."/>
            <person name="Schleper C."/>
            <person name="Guy L."/>
            <person name="Ettema T.J."/>
        </authorList>
    </citation>
    <scope>NUCLEOTIDE SEQUENCE</scope>
</reference>
<evidence type="ECO:0000313" key="1">
    <source>
        <dbReference type="EMBL" id="KKK53279.1"/>
    </source>
</evidence>
<dbReference type="AlphaFoldDB" id="A0A0F8YGH8"/>
<dbReference type="EMBL" id="LAZR01066587">
    <property type="protein sequence ID" value="KKK53279.1"/>
    <property type="molecule type" value="Genomic_DNA"/>
</dbReference>
<sequence length="112" mass="12833">MGTISNITKPIFAEVREMKCIDCQHRSLSHIEGECFGRMTGSFIDGSQKAVCQCKRFNRGKRKLPKFTIQYADYDQKIVLKNQQGKQFSVNLSSYEYEKVKGFLQGQSPNGR</sequence>
<proteinExistence type="predicted"/>
<accession>A0A0F8YGH8</accession>